<gene>
    <name evidence="2" type="ORF">BWQ96_01262</name>
</gene>
<dbReference type="EMBL" id="NBIV01000010">
    <property type="protein sequence ID" value="PXF48920.1"/>
    <property type="molecule type" value="Genomic_DNA"/>
</dbReference>
<feature type="region of interest" description="Disordered" evidence="1">
    <location>
        <begin position="96"/>
        <end position="156"/>
    </location>
</feature>
<dbReference type="AlphaFoldDB" id="A0A2V3J6B2"/>
<reference evidence="2 3" key="1">
    <citation type="journal article" date="2018" name="Mol. Biol. Evol.">
        <title>Analysis of the draft genome of the red seaweed Gracilariopsis chorda provides insights into genome size evolution in Rhodophyta.</title>
        <authorList>
            <person name="Lee J."/>
            <person name="Yang E.C."/>
            <person name="Graf L."/>
            <person name="Yang J.H."/>
            <person name="Qiu H."/>
            <person name="Zel Zion U."/>
            <person name="Chan C.X."/>
            <person name="Stephens T.G."/>
            <person name="Weber A.P.M."/>
            <person name="Boo G.H."/>
            <person name="Boo S.M."/>
            <person name="Kim K.M."/>
            <person name="Shin Y."/>
            <person name="Jung M."/>
            <person name="Lee S.J."/>
            <person name="Yim H.S."/>
            <person name="Lee J.H."/>
            <person name="Bhattacharya D."/>
            <person name="Yoon H.S."/>
        </authorList>
    </citation>
    <scope>NUCLEOTIDE SEQUENCE [LARGE SCALE GENOMIC DNA]</scope>
    <source>
        <strain evidence="2 3">SKKU-2015</strain>
        <tissue evidence="2">Whole body</tissue>
    </source>
</reference>
<organism evidence="2 3">
    <name type="scientific">Gracilariopsis chorda</name>
    <dbReference type="NCBI Taxonomy" id="448386"/>
    <lineage>
        <taxon>Eukaryota</taxon>
        <taxon>Rhodophyta</taxon>
        <taxon>Florideophyceae</taxon>
        <taxon>Rhodymeniophycidae</taxon>
        <taxon>Gracilariales</taxon>
        <taxon>Gracilariaceae</taxon>
        <taxon>Gracilariopsis</taxon>
    </lineage>
</organism>
<dbReference type="Proteomes" id="UP000247409">
    <property type="component" value="Unassembled WGS sequence"/>
</dbReference>
<feature type="compositionally biased region" description="Basic and acidic residues" evidence="1">
    <location>
        <begin position="97"/>
        <end position="110"/>
    </location>
</feature>
<protein>
    <submittedName>
        <fullName evidence="2">Uncharacterized protein</fullName>
    </submittedName>
</protein>
<evidence type="ECO:0000256" key="1">
    <source>
        <dbReference type="SAM" id="MobiDB-lite"/>
    </source>
</evidence>
<accession>A0A2V3J6B2</accession>
<dbReference type="OrthoDB" id="10588966at2759"/>
<evidence type="ECO:0000313" key="3">
    <source>
        <dbReference type="Proteomes" id="UP000247409"/>
    </source>
</evidence>
<sequence>MLCARVLTSAGAHLDKWGEGERMYTKAAELFNAQPSKPFDKNSKHIKDRFLLLTERFKKKDAALSKQSGTKEAQDELSNLLEDAAAAMSDARLAATKAKDKKSTVEDELSRAGAAARDLSLMRRTRRNKRALDKNMGGLDVEDESEGDGISASAKR</sequence>
<comment type="caution">
    <text evidence="2">The sequence shown here is derived from an EMBL/GenBank/DDBJ whole genome shotgun (WGS) entry which is preliminary data.</text>
</comment>
<proteinExistence type="predicted"/>
<evidence type="ECO:0000313" key="2">
    <source>
        <dbReference type="EMBL" id="PXF48920.1"/>
    </source>
</evidence>
<name>A0A2V3J6B2_9FLOR</name>
<keyword evidence="3" id="KW-1185">Reference proteome</keyword>